<dbReference type="SMART" id="SM00490">
    <property type="entry name" value="HELICc"/>
    <property type="match status" value="1"/>
</dbReference>
<evidence type="ECO:0000313" key="5">
    <source>
        <dbReference type="EMBL" id="CUH46422.1"/>
    </source>
</evidence>
<dbReference type="Gene3D" id="3.40.50.10810">
    <property type="entry name" value="Tandem AAA-ATPase domain"/>
    <property type="match status" value="1"/>
</dbReference>
<feature type="domain" description="Helicase C-terminal" evidence="4">
    <location>
        <begin position="827"/>
        <end position="993"/>
    </location>
</feature>
<dbReference type="Pfam" id="PF00176">
    <property type="entry name" value="SNF2-rel_dom"/>
    <property type="match status" value="1"/>
</dbReference>
<feature type="compositionally biased region" description="Basic and acidic residues" evidence="2">
    <location>
        <begin position="428"/>
        <end position="451"/>
    </location>
</feature>
<dbReference type="PANTHER" id="PTHR10799">
    <property type="entry name" value="SNF2/RAD54 HELICASE FAMILY"/>
    <property type="match status" value="1"/>
</dbReference>
<accession>A0A0P1EX93</accession>
<dbReference type="Proteomes" id="UP000050783">
    <property type="component" value="Unassembled WGS sequence"/>
</dbReference>
<dbReference type="InterPro" id="IPR014001">
    <property type="entry name" value="Helicase_ATP-bd"/>
</dbReference>
<proteinExistence type="predicted"/>
<dbReference type="CDD" id="cd18793">
    <property type="entry name" value="SF2_C_SNF"/>
    <property type="match status" value="1"/>
</dbReference>
<dbReference type="InterPro" id="IPR001650">
    <property type="entry name" value="Helicase_C-like"/>
</dbReference>
<dbReference type="GO" id="GO:0004386">
    <property type="term" value="F:helicase activity"/>
    <property type="evidence" value="ECO:0007669"/>
    <property type="project" value="UniProtKB-KW"/>
</dbReference>
<dbReference type="RefSeq" id="WP_058276218.1">
    <property type="nucleotide sequence ID" value="NZ_CYPU01000011.1"/>
</dbReference>
<organism evidence="5 6">
    <name type="scientific">Ruegeria atlantica</name>
    <dbReference type="NCBI Taxonomy" id="81569"/>
    <lineage>
        <taxon>Bacteria</taxon>
        <taxon>Pseudomonadati</taxon>
        <taxon>Pseudomonadota</taxon>
        <taxon>Alphaproteobacteria</taxon>
        <taxon>Rhodobacterales</taxon>
        <taxon>Roseobacteraceae</taxon>
        <taxon>Ruegeria</taxon>
    </lineage>
</organism>
<dbReference type="GO" id="GO:0016787">
    <property type="term" value="F:hydrolase activity"/>
    <property type="evidence" value="ECO:0007669"/>
    <property type="project" value="UniProtKB-KW"/>
</dbReference>
<dbReference type="SUPFAM" id="SSF52540">
    <property type="entry name" value="P-loop containing nucleoside triphosphate hydrolases"/>
    <property type="match status" value="2"/>
</dbReference>
<dbReference type="PROSITE" id="PS51192">
    <property type="entry name" value="HELICASE_ATP_BIND_1"/>
    <property type="match status" value="1"/>
</dbReference>
<feature type="region of interest" description="Disordered" evidence="2">
    <location>
        <begin position="428"/>
        <end position="460"/>
    </location>
</feature>
<dbReference type="OrthoDB" id="9814088at2"/>
<dbReference type="InterPro" id="IPR049730">
    <property type="entry name" value="SNF2/RAD54-like_C"/>
</dbReference>
<reference evidence="5 6" key="1">
    <citation type="submission" date="2015-09" db="EMBL/GenBank/DDBJ databases">
        <authorList>
            <consortium name="Swine Surveillance"/>
        </authorList>
    </citation>
    <scope>NUCLEOTIDE SEQUENCE [LARGE SCALE GENOMIC DNA]</scope>
    <source>
        <strain evidence="5 6">CECT 4292</strain>
    </source>
</reference>
<keyword evidence="1" id="KW-0378">Hydrolase</keyword>
<dbReference type="SMART" id="SM00487">
    <property type="entry name" value="DEXDc"/>
    <property type="match status" value="1"/>
</dbReference>
<dbReference type="GeneID" id="55491889"/>
<dbReference type="PROSITE" id="PS51194">
    <property type="entry name" value="HELICASE_CTER"/>
    <property type="match status" value="1"/>
</dbReference>
<evidence type="ECO:0000259" key="4">
    <source>
        <dbReference type="PROSITE" id="PS51194"/>
    </source>
</evidence>
<dbReference type="InterPro" id="IPR000330">
    <property type="entry name" value="SNF2_N"/>
</dbReference>
<name>A0A0P1EX93_9RHOB</name>
<dbReference type="Gene3D" id="3.40.50.300">
    <property type="entry name" value="P-loop containing nucleotide triphosphate hydrolases"/>
    <property type="match status" value="1"/>
</dbReference>
<feature type="domain" description="Helicase ATP-binding" evidence="3">
    <location>
        <begin position="512"/>
        <end position="706"/>
    </location>
</feature>
<dbReference type="InterPro" id="IPR038718">
    <property type="entry name" value="SNF2-like_sf"/>
</dbReference>
<evidence type="ECO:0000259" key="3">
    <source>
        <dbReference type="PROSITE" id="PS51192"/>
    </source>
</evidence>
<evidence type="ECO:0000313" key="6">
    <source>
        <dbReference type="Proteomes" id="UP000050783"/>
    </source>
</evidence>
<dbReference type="EMBL" id="CYPU01000011">
    <property type="protein sequence ID" value="CUH46422.1"/>
    <property type="molecule type" value="Genomic_DNA"/>
</dbReference>
<dbReference type="Pfam" id="PF00271">
    <property type="entry name" value="Helicase_C"/>
    <property type="match status" value="1"/>
</dbReference>
<sequence length="1042" mass="115732">MEFEFSHDDAKVILRPKSQRTGFLSLFGKNAPVSLNHLDPKERQVAFAIGDLRAIEAEYPGSIVIHDDRVELTHDGAAQVGAKSGQILGLPPLVDLELHTDAEGIVGSEHFRLHYEWQYQGRTVEPKRTGAFLNTARGIQRVPSWMLGAIRIADCFDPNEDEVDHWTALARFRKALVPEEEIGANTEMSNFLSGLKVSLADSFSISPIEKGEYLDFAPVPFATDTLSQSEGDEVIEEAASELDERELSVFQDRFQRSGALPSYKTGDKSYLVVDPSAKVTLEVMEEKKRATPFERAEFVKNPKPAITAAIQEDLEKRGALAGLNDAQVQEAIETATGATFVETREYSERVIGIGKWKRPELGDDWSNGTEWMPEGLSRSVVDRILEKNLKQTESVLEEMKAAAARGDAKIDVDGQAVPVNSSTIKSIESRVEQLRKEQEKTDGSGEDEGNRDQITSATDRDPIVVQTKHNFENIEWRPDRNKRGAFVEKRVPDLISTPLKEHQTKSFEWSLEAWSEGLPGILNADEQGLGKTLQTLSFLTWLKTNMAHRDNKARLPILVVAPTSLLENWEEEVSKHIGGDGLGFIYRLYGNSIAGFKRKSGSGKDTDKGQDTLNFDALHEAIEDGRGDRVWILTTYTTMTNYQHSLAKIPFSCAVFDEIQNIKNPGTLAAASARAIRADFRIGLTGTPIENVSGDLWSIMDQLVPGALGSLREFNDVFGSPNEENMSQLHQLVFKQQDDGNGAPVPPMAIRRVKEEAAKDLPSKTRMLHPRLMPELQATVYDAARLNLAKGGLGARLAMIHHIRTVSVHPNIEGNETGESFVNSSARLEATFEILDRLASKGERALVFIENIKMQYRFVELIKQRYQLPRVDIINGKTPIKQRQVIVNRFQRHLVDDKGFDLLVLGPKAAGTGLTLTAATHVIHLSRWWNPAVEEQCNDRVHRIGQTKPVEIHVAMAIHPGYREGSFDCLLHSLMQRKRKLASSALWPLADSRGDAALLQSGLTEIEINTGGEPLESAMAAMFERDGASLPQAKPDGSLVFS</sequence>
<dbReference type="InterPro" id="IPR027417">
    <property type="entry name" value="P-loop_NTPase"/>
</dbReference>
<gene>
    <name evidence="5" type="ORF">RUA4292_00588</name>
</gene>
<protein>
    <submittedName>
        <fullName evidence="5">N-formylmethionyl-tRNA deformylase</fullName>
    </submittedName>
</protein>
<dbReference type="GO" id="GO:0005524">
    <property type="term" value="F:ATP binding"/>
    <property type="evidence" value="ECO:0007669"/>
    <property type="project" value="InterPro"/>
</dbReference>
<evidence type="ECO:0000256" key="1">
    <source>
        <dbReference type="ARBA" id="ARBA00022801"/>
    </source>
</evidence>
<evidence type="ECO:0000256" key="2">
    <source>
        <dbReference type="SAM" id="MobiDB-lite"/>
    </source>
</evidence>
<dbReference type="AlphaFoldDB" id="A0A0P1EX93"/>